<dbReference type="Gene3D" id="2.60.40.10">
    <property type="entry name" value="Immunoglobulins"/>
    <property type="match status" value="1"/>
</dbReference>
<dbReference type="PANTHER" id="PTHR23411">
    <property type="entry name" value="TAPASIN"/>
    <property type="match status" value="1"/>
</dbReference>
<sequence>MVSFGLVARFPLLCKSELLLRPIFLASLAPPTVSAPQHWMALGAASQLECRADGFYPPPVAFAWTRDGQVIQSAARLDGERTADGFYRAAANLTYYPSRWDQNATFGCRVSHNGYFLLLF</sequence>
<dbReference type="PROSITE" id="PS50835">
    <property type="entry name" value="IG_LIKE"/>
    <property type="match status" value="1"/>
</dbReference>
<name>A0A3Q2YN63_HIPCM</name>
<feature type="domain" description="Ig-like" evidence="2">
    <location>
        <begin position="31"/>
        <end position="120"/>
    </location>
</feature>
<dbReference type="InterPro" id="IPR013783">
    <property type="entry name" value="Ig-like_fold"/>
</dbReference>
<dbReference type="InterPro" id="IPR003597">
    <property type="entry name" value="Ig_C1-set"/>
</dbReference>
<reference evidence="3" key="2">
    <citation type="submission" date="2025-09" db="UniProtKB">
        <authorList>
            <consortium name="Ensembl"/>
        </authorList>
    </citation>
    <scope>IDENTIFICATION</scope>
</reference>
<evidence type="ECO:0000259" key="2">
    <source>
        <dbReference type="PROSITE" id="PS50835"/>
    </source>
</evidence>
<reference evidence="3" key="1">
    <citation type="submission" date="2025-08" db="UniProtKB">
        <authorList>
            <consortium name="Ensembl"/>
        </authorList>
    </citation>
    <scope>IDENTIFICATION</scope>
</reference>
<protein>
    <recommendedName>
        <fullName evidence="2">Ig-like domain-containing protein</fullName>
    </recommendedName>
</protein>
<dbReference type="Proteomes" id="UP000264820">
    <property type="component" value="Unplaced"/>
</dbReference>
<dbReference type="InterPro" id="IPR050380">
    <property type="entry name" value="Immune_Resp_Modulators"/>
</dbReference>
<dbReference type="AlphaFoldDB" id="A0A3Q2YN63"/>
<dbReference type="Pfam" id="PF07654">
    <property type="entry name" value="C1-set"/>
    <property type="match status" value="1"/>
</dbReference>
<dbReference type="CDD" id="cd00098">
    <property type="entry name" value="IgC1"/>
    <property type="match status" value="1"/>
</dbReference>
<evidence type="ECO:0000313" key="3">
    <source>
        <dbReference type="Ensembl" id="ENSHCOP00000014797.1"/>
    </source>
</evidence>
<evidence type="ECO:0000256" key="1">
    <source>
        <dbReference type="ARBA" id="ARBA00023319"/>
    </source>
</evidence>
<dbReference type="InterPro" id="IPR007110">
    <property type="entry name" value="Ig-like_dom"/>
</dbReference>
<dbReference type="InterPro" id="IPR036179">
    <property type="entry name" value="Ig-like_dom_sf"/>
</dbReference>
<accession>A0A3Q2YN63</accession>
<proteinExistence type="predicted"/>
<dbReference type="SMART" id="SM00407">
    <property type="entry name" value="IGc1"/>
    <property type="match status" value="1"/>
</dbReference>
<organism evidence="3 4">
    <name type="scientific">Hippocampus comes</name>
    <name type="common">Tiger tail seahorse</name>
    <dbReference type="NCBI Taxonomy" id="109280"/>
    <lineage>
        <taxon>Eukaryota</taxon>
        <taxon>Metazoa</taxon>
        <taxon>Chordata</taxon>
        <taxon>Craniata</taxon>
        <taxon>Vertebrata</taxon>
        <taxon>Euteleostomi</taxon>
        <taxon>Actinopterygii</taxon>
        <taxon>Neopterygii</taxon>
        <taxon>Teleostei</taxon>
        <taxon>Neoteleostei</taxon>
        <taxon>Acanthomorphata</taxon>
        <taxon>Syngnathiaria</taxon>
        <taxon>Syngnathiformes</taxon>
        <taxon>Syngnathoidei</taxon>
        <taxon>Syngnathidae</taxon>
        <taxon>Hippocampus</taxon>
    </lineage>
</organism>
<dbReference type="GeneTree" id="ENSGT00940000167101"/>
<dbReference type="Ensembl" id="ENSHCOT00000022519.1">
    <property type="protein sequence ID" value="ENSHCOP00000014797.1"/>
    <property type="gene ID" value="ENSHCOG00000018265.1"/>
</dbReference>
<keyword evidence="1" id="KW-0393">Immunoglobulin domain</keyword>
<keyword evidence="4" id="KW-1185">Reference proteome</keyword>
<evidence type="ECO:0000313" key="4">
    <source>
        <dbReference type="Proteomes" id="UP000264820"/>
    </source>
</evidence>
<dbReference type="SUPFAM" id="SSF48726">
    <property type="entry name" value="Immunoglobulin"/>
    <property type="match status" value="1"/>
</dbReference>
<dbReference type="OMA" id="ESHVNCH"/>